<dbReference type="PANTHER" id="PTHR48081">
    <property type="entry name" value="AB HYDROLASE SUPERFAMILY PROTEIN C4A8.06C"/>
    <property type="match status" value="1"/>
</dbReference>
<gene>
    <name evidence="5" type="ORF">H663_001685</name>
</gene>
<dbReference type="InterPro" id="IPR029058">
    <property type="entry name" value="AB_hydrolase_fold"/>
</dbReference>
<keyword evidence="2" id="KW-0378">Hydrolase</keyword>
<evidence type="ECO:0000313" key="5">
    <source>
        <dbReference type="EMBL" id="PVE44747.1"/>
    </source>
</evidence>
<reference evidence="5" key="1">
    <citation type="submission" date="2017-04" db="EMBL/GenBank/DDBJ databases">
        <title>Unexpected and diverse lifestyles within the genus Limnohabitans.</title>
        <authorList>
            <person name="Kasalicky V."/>
            <person name="Mehrshad M."/>
            <person name="Andrei S.-A."/>
            <person name="Salcher M."/>
            <person name="Kratochvilova H."/>
            <person name="Simek K."/>
            <person name="Ghai R."/>
        </authorList>
    </citation>
    <scope>NUCLEOTIDE SEQUENCE [LARGE SCALE GENOMIC DNA]</scope>
    <source>
        <strain evidence="5">II-D5</strain>
    </source>
</reference>
<dbReference type="SUPFAM" id="SSF53474">
    <property type="entry name" value="alpha/beta-Hydrolases"/>
    <property type="match status" value="1"/>
</dbReference>
<dbReference type="GO" id="GO:0004806">
    <property type="term" value="F:triacylglycerol lipase activity"/>
    <property type="evidence" value="ECO:0007669"/>
    <property type="project" value="TreeGrafter"/>
</dbReference>
<proteinExistence type="inferred from homology"/>
<evidence type="ECO:0000313" key="6">
    <source>
        <dbReference type="Proteomes" id="UP000037507"/>
    </source>
</evidence>
<name>A0A2T7UJ99_9BURK</name>
<dbReference type="PROSITE" id="PS01173">
    <property type="entry name" value="LIPASE_GDXG_HIS"/>
    <property type="match status" value="1"/>
</dbReference>
<dbReference type="RefSeq" id="WP_083451288.1">
    <property type="nucleotide sequence ID" value="NZ_LFYT02000001.1"/>
</dbReference>
<dbReference type="PANTHER" id="PTHR48081:SF30">
    <property type="entry name" value="ACETYL-HYDROLASE LIPR-RELATED"/>
    <property type="match status" value="1"/>
</dbReference>
<dbReference type="InterPro" id="IPR050300">
    <property type="entry name" value="GDXG_lipolytic_enzyme"/>
</dbReference>
<evidence type="ECO:0000256" key="3">
    <source>
        <dbReference type="PROSITE-ProRule" id="PRU10038"/>
    </source>
</evidence>
<feature type="active site" evidence="3">
    <location>
        <position position="157"/>
    </location>
</feature>
<dbReference type="Pfam" id="PF07859">
    <property type="entry name" value="Abhydrolase_3"/>
    <property type="match status" value="1"/>
</dbReference>
<comment type="caution">
    <text evidence="5">The sequence shown here is derived from an EMBL/GenBank/DDBJ whole genome shotgun (WGS) entry which is preliminary data.</text>
</comment>
<evidence type="ECO:0000256" key="2">
    <source>
        <dbReference type="ARBA" id="ARBA00022801"/>
    </source>
</evidence>
<accession>A0A2T7UJ99</accession>
<evidence type="ECO:0000259" key="4">
    <source>
        <dbReference type="Pfam" id="PF07859"/>
    </source>
</evidence>
<dbReference type="InterPro" id="IPR002168">
    <property type="entry name" value="Lipase_GDXG_HIS_AS"/>
</dbReference>
<dbReference type="InterPro" id="IPR033140">
    <property type="entry name" value="Lipase_GDXG_put_SER_AS"/>
</dbReference>
<organism evidence="5 6">
    <name type="scientific">Limnohabitans planktonicus II-D5</name>
    <dbReference type="NCBI Taxonomy" id="1293045"/>
    <lineage>
        <taxon>Bacteria</taxon>
        <taxon>Pseudomonadati</taxon>
        <taxon>Pseudomonadota</taxon>
        <taxon>Betaproteobacteria</taxon>
        <taxon>Burkholderiales</taxon>
        <taxon>Comamonadaceae</taxon>
        <taxon>Limnohabitans</taxon>
    </lineage>
</organism>
<evidence type="ECO:0000256" key="1">
    <source>
        <dbReference type="ARBA" id="ARBA00010515"/>
    </source>
</evidence>
<dbReference type="EMBL" id="LFYT02000001">
    <property type="protein sequence ID" value="PVE44747.1"/>
    <property type="molecule type" value="Genomic_DNA"/>
</dbReference>
<dbReference type="Proteomes" id="UP000037507">
    <property type="component" value="Unassembled WGS sequence"/>
</dbReference>
<keyword evidence="6" id="KW-1185">Reference proteome</keyword>
<protein>
    <recommendedName>
        <fullName evidence="4">Alpha/beta hydrolase fold-3 domain-containing protein</fullName>
    </recommendedName>
</protein>
<sequence length="311" mass="32949">MTEPQTFTPQGWREALVARVLCTALRCLLKPVFSPRCPIRFQRLWLRLMAQATRMPAGVRTESAHIGGCTGEWFFPLTSDSTPQATLLYLHGGAYCLGSPATHRALTARLAQASGLRVLSLDYRLAPEHPFPAALEDATAACLALQAQGPVLLAGDSAGGGLALSTALTLRDQGLPLPVALLLLAPWADLSPSTPVSVPSGEVMLSLPWAQACAAHYLSGDGADQGLASPLHQPLHGLPPTLIQVGTDDMLCTQAMALHHALEQAGVTSRCEVTAHRWHVFQMHADVLPSAQEAIARLATFAKTQAASAQA</sequence>
<dbReference type="AlphaFoldDB" id="A0A2T7UJ99"/>
<comment type="similarity">
    <text evidence="1">Belongs to the 'GDXG' lipolytic enzyme family.</text>
</comment>
<dbReference type="OrthoDB" id="9766402at2"/>
<dbReference type="STRING" id="1293045.H663_16365"/>
<dbReference type="Gene3D" id="3.40.50.1820">
    <property type="entry name" value="alpha/beta hydrolase"/>
    <property type="match status" value="1"/>
</dbReference>
<feature type="domain" description="Alpha/beta hydrolase fold-3" evidence="4">
    <location>
        <begin position="87"/>
        <end position="282"/>
    </location>
</feature>
<dbReference type="InterPro" id="IPR013094">
    <property type="entry name" value="AB_hydrolase_3"/>
</dbReference>
<dbReference type="PROSITE" id="PS01174">
    <property type="entry name" value="LIPASE_GDXG_SER"/>
    <property type="match status" value="1"/>
</dbReference>